<comment type="caution">
    <text evidence="24">The sequence shown here is derived from an EMBL/GenBank/DDBJ whole genome shotgun (WGS) entry which is preliminary data.</text>
</comment>
<evidence type="ECO:0000313" key="23">
    <source>
        <dbReference type="EMBL" id="KAG2632328.1"/>
    </source>
</evidence>
<dbReference type="PANTHER" id="PTHR48056:SF73">
    <property type="entry name" value="LRR RECEPTOR-LIKE SERINE_THREONINE-PROTEIN KINASE EFR"/>
    <property type="match status" value="1"/>
</dbReference>
<dbReference type="InterPro" id="IPR055414">
    <property type="entry name" value="LRR_R13L4/SHOC2-like"/>
</dbReference>
<evidence type="ECO:0000256" key="10">
    <source>
        <dbReference type="ARBA" id="ARBA00022737"/>
    </source>
</evidence>
<evidence type="ECO:0000256" key="14">
    <source>
        <dbReference type="ARBA" id="ARBA00022989"/>
    </source>
</evidence>
<evidence type="ECO:0000256" key="2">
    <source>
        <dbReference type="ARBA" id="ARBA00012513"/>
    </source>
</evidence>
<keyword evidence="16" id="KW-0675">Receptor</keyword>
<feature type="domain" description="Protein kinase" evidence="22">
    <location>
        <begin position="625"/>
        <end position="921"/>
    </location>
</feature>
<evidence type="ECO:0000256" key="19">
    <source>
        <dbReference type="ARBA" id="ARBA00048679"/>
    </source>
</evidence>
<feature type="binding site" evidence="20">
    <location>
        <position position="653"/>
    </location>
    <ligand>
        <name>ATP</name>
        <dbReference type="ChEBI" id="CHEBI:30616"/>
    </ligand>
</feature>
<keyword evidence="17" id="KW-0325">Glycoprotein</keyword>
<evidence type="ECO:0000256" key="13">
    <source>
        <dbReference type="ARBA" id="ARBA00022840"/>
    </source>
</evidence>
<dbReference type="InterPro" id="IPR017441">
    <property type="entry name" value="Protein_kinase_ATP_BS"/>
</dbReference>
<name>A0A8T0VD57_PANVG</name>
<dbReference type="EMBL" id="CM029040">
    <property type="protein sequence ID" value="KAG2632345.1"/>
    <property type="molecule type" value="Genomic_DNA"/>
</dbReference>
<evidence type="ECO:0000256" key="7">
    <source>
        <dbReference type="ARBA" id="ARBA00022679"/>
    </source>
</evidence>
<evidence type="ECO:0000256" key="15">
    <source>
        <dbReference type="ARBA" id="ARBA00023136"/>
    </source>
</evidence>
<dbReference type="Gene3D" id="3.80.10.10">
    <property type="entry name" value="Ribonuclease Inhibitor"/>
    <property type="match status" value="2"/>
</dbReference>
<evidence type="ECO:0000256" key="5">
    <source>
        <dbReference type="ARBA" id="ARBA00022553"/>
    </source>
</evidence>
<keyword evidence="8 21" id="KW-0812">Transmembrane</keyword>
<keyword evidence="12" id="KW-0418">Kinase</keyword>
<keyword evidence="11 20" id="KW-0547">Nucleotide-binding</keyword>
<evidence type="ECO:0000256" key="21">
    <source>
        <dbReference type="SAM" id="Phobius"/>
    </source>
</evidence>
<dbReference type="FunFam" id="1.10.510.10:FF:000358">
    <property type="entry name" value="Putative leucine-rich repeat receptor-like serine/threonine-protein kinase"/>
    <property type="match status" value="1"/>
</dbReference>
<protein>
    <recommendedName>
        <fullName evidence="2">non-specific serine/threonine protein kinase</fullName>
        <ecNumber evidence="2">2.7.11.1</ecNumber>
    </recommendedName>
</protein>
<keyword evidence="14 21" id="KW-1133">Transmembrane helix</keyword>
<evidence type="ECO:0000313" key="24">
    <source>
        <dbReference type="EMBL" id="KAG2632345.1"/>
    </source>
</evidence>
<dbReference type="InterPro" id="IPR050647">
    <property type="entry name" value="Plant_LRR-RLKs"/>
</dbReference>
<keyword evidence="3" id="KW-1003">Cell membrane</keyword>
<keyword evidence="5" id="KW-0597">Phosphoprotein</keyword>
<dbReference type="Gene3D" id="1.10.510.10">
    <property type="entry name" value="Transferase(Phosphotransferase) domain 1"/>
    <property type="match status" value="1"/>
</dbReference>
<keyword evidence="9" id="KW-0732">Signal</keyword>
<evidence type="ECO:0000256" key="1">
    <source>
        <dbReference type="ARBA" id="ARBA00004162"/>
    </source>
</evidence>
<accession>A0A8T0VD57</accession>
<evidence type="ECO:0000256" key="11">
    <source>
        <dbReference type="ARBA" id="ARBA00022741"/>
    </source>
</evidence>
<dbReference type="PROSITE" id="PS50011">
    <property type="entry name" value="PROTEIN_KINASE_DOM"/>
    <property type="match status" value="1"/>
</dbReference>
<evidence type="ECO:0000256" key="9">
    <source>
        <dbReference type="ARBA" id="ARBA00022729"/>
    </source>
</evidence>
<dbReference type="Pfam" id="PF23598">
    <property type="entry name" value="LRR_14"/>
    <property type="match status" value="1"/>
</dbReference>
<dbReference type="GO" id="GO:0004674">
    <property type="term" value="F:protein serine/threonine kinase activity"/>
    <property type="evidence" value="ECO:0007669"/>
    <property type="project" value="UniProtKB-KW"/>
</dbReference>
<dbReference type="SMART" id="SM00369">
    <property type="entry name" value="LRR_TYP"/>
    <property type="match status" value="9"/>
</dbReference>
<dbReference type="PROSITE" id="PS00107">
    <property type="entry name" value="PROTEIN_KINASE_ATP"/>
    <property type="match status" value="1"/>
</dbReference>
<evidence type="ECO:0000256" key="6">
    <source>
        <dbReference type="ARBA" id="ARBA00022614"/>
    </source>
</evidence>
<dbReference type="EC" id="2.7.11.1" evidence="2"/>
<comment type="subcellular location">
    <subcellularLocation>
        <location evidence="1">Cell membrane</location>
        <topology evidence="1">Single-pass membrane protein</topology>
    </subcellularLocation>
</comment>
<dbReference type="FunFam" id="3.80.10.10:FF:000095">
    <property type="entry name" value="LRR receptor-like serine/threonine-protein kinase GSO1"/>
    <property type="match status" value="2"/>
</dbReference>
<keyword evidence="10" id="KW-0677">Repeat</keyword>
<gene>
    <name evidence="23" type="ORF">PVAP13_2NG076784</name>
    <name evidence="24" type="ORF">PVAP13_2NG082168</name>
</gene>
<dbReference type="SUPFAM" id="SSF52047">
    <property type="entry name" value="RNI-like"/>
    <property type="match status" value="1"/>
</dbReference>
<keyword evidence="25" id="KW-1185">Reference proteome</keyword>
<dbReference type="InterPro" id="IPR001611">
    <property type="entry name" value="Leu-rich_rpt"/>
</dbReference>
<evidence type="ECO:0000256" key="12">
    <source>
        <dbReference type="ARBA" id="ARBA00022777"/>
    </source>
</evidence>
<keyword evidence="13 20" id="KW-0067">ATP-binding</keyword>
<evidence type="ECO:0000256" key="3">
    <source>
        <dbReference type="ARBA" id="ARBA00022475"/>
    </source>
</evidence>
<comment type="catalytic activity">
    <reaction evidence="19">
        <text>L-seryl-[protein] + ATP = O-phospho-L-seryl-[protein] + ADP + H(+)</text>
        <dbReference type="Rhea" id="RHEA:17989"/>
        <dbReference type="Rhea" id="RHEA-COMP:9863"/>
        <dbReference type="Rhea" id="RHEA-COMP:11604"/>
        <dbReference type="ChEBI" id="CHEBI:15378"/>
        <dbReference type="ChEBI" id="CHEBI:29999"/>
        <dbReference type="ChEBI" id="CHEBI:30616"/>
        <dbReference type="ChEBI" id="CHEBI:83421"/>
        <dbReference type="ChEBI" id="CHEBI:456216"/>
        <dbReference type="EC" id="2.7.11.1"/>
    </reaction>
</comment>
<organism evidence="24 25">
    <name type="scientific">Panicum virgatum</name>
    <name type="common">Blackwell switchgrass</name>
    <dbReference type="NCBI Taxonomy" id="38727"/>
    <lineage>
        <taxon>Eukaryota</taxon>
        <taxon>Viridiplantae</taxon>
        <taxon>Streptophyta</taxon>
        <taxon>Embryophyta</taxon>
        <taxon>Tracheophyta</taxon>
        <taxon>Spermatophyta</taxon>
        <taxon>Magnoliopsida</taxon>
        <taxon>Liliopsida</taxon>
        <taxon>Poales</taxon>
        <taxon>Poaceae</taxon>
        <taxon>PACMAD clade</taxon>
        <taxon>Panicoideae</taxon>
        <taxon>Panicodae</taxon>
        <taxon>Paniceae</taxon>
        <taxon>Panicinae</taxon>
        <taxon>Panicum</taxon>
        <taxon>Panicum sect. Hiantes</taxon>
    </lineage>
</organism>
<dbReference type="Proteomes" id="UP000823388">
    <property type="component" value="Chromosome 2N"/>
</dbReference>
<dbReference type="PANTHER" id="PTHR48056">
    <property type="entry name" value="LRR RECEPTOR-LIKE SERINE/THREONINE-PROTEIN KINASE-RELATED"/>
    <property type="match status" value="1"/>
</dbReference>
<dbReference type="Pfam" id="PF00560">
    <property type="entry name" value="LRR_1"/>
    <property type="match status" value="4"/>
</dbReference>
<dbReference type="FunFam" id="3.30.200.20:FF:000661">
    <property type="entry name" value="Serine-threonine protein kinase plant-type"/>
    <property type="match status" value="1"/>
</dbReference>
<dbReference type="PROSITE" id="PS00108">
    <property type="entry name" value="PROTEIN_KINASE_ST"/>
    <property type="match status" value="1"/>
</dbReference>
<keyword evidence="4" id="KW-0723">Serine/threonine-protein kinase</keyword>
<dbReference type="AlphaFoldDB" id="A0A8T0VD57"/>
<comment type="catalytic activity">
    <reaction evidence="18">
        <text>L-threonyl-[protein] + ATP = O-phospho-L-threonyl-[protein] + ADP + H(+)</text>
        <dbReference type="Rhea" id="RHEA:46608"/>
        <dbReference type="Rhea" id="RHEA-COMP:11060"/>
        <dbReference type="Rhea" id="RHEA-COMP:11605"/>
        <dbReference type="ChEBI" id="CHEBI:15378"/>
        <dbReference type="ChEBI" id="CHEBI:30013"/>
        <dbReference type="ChEBI" id="CHEBI:30616"/>
        <dbReference type="ChEBI" id="CHEBI:61977"/>
        <dbReference type="ChEBI" id="CHEBI:456216"/>
        <dbReference type="EC" id="2.7.11.1"/>
    </reaction>
</comment>
<dbReference type="SMART" id="SM00220">
    <property type="entry name" value="S_TKc"/>
    <property type="match status" value="1"/>
</dbReference>
<dbReference type="GO" id="GO:0033612">
    <property type="term" value="F:receptor serine/threonine kinase binding"/>
    <property type="evidence" value="ECO:0007669"/>
    <property type="project" value="TreeGrafter"/>
</dbReference>
<sequence length="939" mass="101263">MYIRLDTNQLSGPIPASMFNNTPLLSSLNLGNNSLSGPIPASVGSLSGLKILALQDNQLSGPVPPAIFNNSVLRVMALVKNNNLTGPIPGNESFNLPMLQVLTLSRNDFGGRIPSGLAACRFLRILSLSYNVFDDVIPAWLPTLSQLTYVSLGGNNLAGSIPTGLHNLTQLSQLDLVESNLVGEIPTDLGQLKQLSWLNLAANRLTGSIPASLGNLTMVAQLDLAHNQLDGTVPSTFGQLGVLGFLNVEGNNLGGELDFLDALSSCRALRNLYISMNSFTGSIPDNVGNFSNNLQAFYAHENQISGSLPPVMANLSGLIAISLYSNQLSQTIPPQIMLMANLQILNLYNNLMVGPIPIEVGMMTSLVELHLGANKFIGQVPDAVGNLSNLQSLTLYQNNLSSFIPNSLWHLENLIELNLSHNSLSGMLPPNIGSVRALVQMDLSTNHLSGPIPLSLGQLQAVTFINLSHNMFQDSIPDSLGKLTSIVTLDLSNNSLSGTIPNSLASLMYLTNLNLSFNNLEGQIPTGGIFSNIPPYSLVGNEPLCGLPRLGFPPCARSSHSAKLHSLKYILPSIAALVIAIIILSLIFREKFKAAKTGSIQPPRADIIDHMFVSYHEIIRATRNFSDDNLIGVGSFGKVFKAQLSDGLIVAIKVLNMESEQASKSFDIECQALRMARHRNLVRILSTCSNLDFKALVLEYMHKGSLESLLHSEGRLHLGFIKRLDIMLDVAMALEYLHYHHSDVILHCDLKPSNVLLDEEYTAHLADFGIAKLLLGDGTSFVISASMPGTIGYMAPEYGSIGKASRKSDVFSYGIMLLEAFTGKRPTDPAFSGELSLRQWVNDAFPSRLVDVIDPVMLQEGKEDGFGDVGTCSTAGAPNTLGSCLASAVEVGLLCSDESPDRRIPMNEVVNRLKKIRKGYISQPDRGVSALEIEGHQGG</sequence>
<dbReference type="SUPFAM" id="SSF52058">
    <property type="entry name" value="L domain-like"/>
    <property type="match status" value="1"/>
</dbReference>
<evidence type="ECO:0000259" key="22">
    <source>
        <dbReference type="PROSITE" id="PS50011"/>
    </source>
</evidence>
<dbReference type="GO" id="GO:0005886">
    <property type="term" value="C:plasma membrane"/>
    <property type="evidence" value="ECO:0007669"/>
    <property type="project" value="UniProtKB-SubCell"/>
</dbReference>
<keyword evidence="7" id="KW-0808">Transferase</keyword>
<dbReference type="GO" id="GO:0005524">
    <property type="term" value="F:ATP binding"/>
    <property type="evidence" value="ECO:0007669"/>
    <property type="project" value="UniProtKB-UniRule"/>
</dbReference>
<evidence type="ECO:0000256" key="4">
    <source>
        <dbReference type="ARBA" id="ARBA00022527"/>
    </source>
</evidence>
<feature type="transmembrane region" description="Helical" evidence="21">
    <location>
        <begin position="569"/>
        <end position="588"/>
    </location>
</feature>
<dbReference type="Gene3D" id="3.30.200.20">
    <property type="entry name" value="Phosphorylase Kinase, domain 1"/>
    <property type="match status" value="1"/>
</dbReference>
<dbReference type="EMBL" id="CM029040">
    <property type="protein sequence ID" value="KAG2632328.1"/>
    <property type="molecule type" value="Genomic_DNA"/>
</dbReference>
<dbReference type="InterPro" id="IPR011009">
    <property type="entry name" value="Kinase-like_dom_sf"/>
</dbReference>
<dbReference type="InterPro" id="IPR008271">
    <property type="entry name" value="Ser/Thr_kinase_AS"/>
</dbReference>
<dbReference type="PRINTS" id="PR00019">
    <property type="entry name" value="LEURICHRPT"/>
</dbReference>
<dbReference type="InterPro" id="IPR000719">
    <property type="entry name" value="Prot_kinase_dom"/>
</dbReference>
<keyword evidence="15 21" id="KW-0472">Membrane</keyword>
<evidence type="ECO:0000313" key="25">
    <source>
        <dbReference type="Proteomes" id="UP000823388"/>
    </source>
</evidence>
<evidence type="ECO:0000256" key="16">
    <source>
        <dbReference type="ARBA" id="ARBA00023170"/>
    </source>
</evidence>
<keyword evidence="6" id="KW-0433">Leucine-rich repeat</keyword>
<evidence type="ECO:0000256" key="20">
    <source>
        <dbReference type="PROSITE-ProRule" id="PRU10141"/>
    </source>
</evidence>
<evidence type="ECO:0000256" key="8">
    <source>
        <dbReference type="ARBA" id="ARBA00022692"/>
    </source>
</evidence>
<dbReference type="Pfam" id="PF13855">
    <property type="entry name" value="LRR_8"/>
    <property type="match status" value="1"/>
</dbReference>
<reference evidence="24" key="1">
    <citation type="submission" date="2020-05" db="EMBL/GenBank/DDBJ databases">
        <title>WGS assembly of Panicum virgatum.</title>
        <authorList>
            <person name="Lovell J.T."/>
            <person name="Jenkins J."/>
            <person name="Shu S."/>
            <person name="Juenger T.E."/>
            <person name="Schmutz J."/>
        </authorList>
    </citation>
    <scope>NUCLEOTIDE SEQUENCE</scope>
    <source>
        <strain evidence="24">AP13</strain>
    </source>
</reference>
<evidence type="ECO:0000256" key="17">
    <source>
        <dbReference type="ARBA" id="ARBA00023180"/>
    </source>
</evidence>
<dbReference type="SUPFAM" id="SSF56112">
    <property type="entry name" value="Protein kinase-like (PK-like)"/>
    <property type="match status" value="1"/>
</dbReference>
<dbReference type="Pfam" id="PF00069">
    <property type="entry name" value="Pkinase"/>
    <property type="match status" value="1"/>
</dbReference>
<proteinExistence type="predicted"/>
<dbReference type="InterPro" id="IPR032675">
    <property type="entry name" value="LRR_dom_sf"/>
</dbReference>
<dbReference type="InterPro" id="IPR003591">
    <property type="entry name" value="Leu-rich_rpt_typical-subtyp"/>
</dbReference>
<evidence type="ECO:0000256" key="18">
    <source>
        <dbReference type="ARBA" id="ARBA00047899"/>
    </source>
</evidence>